<dbReference type="PANTHER" id="PTHR21310">
    <property type="entry name" value="AMINOGLYCOSIDE PHOSPHOTRANSFERASE-RELATED-RELATED"/>
    <property type="match status" value="1"/>
</dbReference>
<dbReference type="InterPro" id="IPR011009">
    <property type="entry name" value="Kinase-like_dom_sf"/>
</dbReference>
<gene>
    <name evidence="8" type="ORF">ATL42_0914</name>
</gene>
<dbReference type="SUPFAM" id="SSF56112">
    <property type="entry name" value="Protein kinase-like (PK-like)"/>
    <property type="match status" value="1"/>
</dbReference>
<accession>A0A2A9E2H8</accession>
<keyword evidence="5" id="KW-0067">ATP-binding</keyword>
<dbReference type="InterPro" id="IPR002575">
    <property type="entry name" value="Aminoglycoside_PTrfase"/>
</dbReference>
<comment type="similarity">
    <text evidence="1">Belongs to the aminoglycoside phosphotransferase family.</text>
</comment>
<evidence type="ECO:0000256" key="2">
    <source>
        <dbReference type="ARBA" id="ARBA00022679"/>
    </source>
</evidence>
<dbReference type="GO" id="GO:0005524">
    <property type="term" value="F:ATP binding"/>
    <property type="evidence" value="ECO:0007669"/>
    <property type="project" value="UniProtKB-KW"/>
</dbReference>
<name>A0A2A9E2H8_9MICO</name>
<dbReference type="AlphaFoldDB" id="A0A2A9E2H8"/>
<dbReference type="GO" id="GO:0016773">
    <property type="term" value="F:phosphotransferase activity, alcohol group as acceptor"/>
    <property type="evidence" value="ECO:0007669"/>
    <property type="project" value="InterPro"/>
</dbReference>
<evidence type="ECO:0000256" key="4">
    <source>
        <dbReference type="ARBA" id="ARBA00022777"/>
    </source>
</evidence>
<dbReference type="InterPro" id="IPR051678">
    <property type="entry name" value="AGP_Transferase"/>
</dbReference>
<dbReference type="EMBL" id="PDJG01000001">
    <property type="protein sequence ID" value="PFG33054.1"/>
    <property type="molecule type" value="Genomic_DNA"/>
</dbReference>
<dbReference type="Pfam" id="PF01636">
    <property type="entry name" value="APH"/>
    <property type="match status" value="2"/>
</dbReference>
<sequence length="256" mass="27735">MNASDLRGADGPDDEWTLRYLMLGPGESPPLIVEELCGTDTASAPVVPELAWRNALGGQTWRLGDRYLKWSPRAAGIDLGREAERLRWLEGRFPAPHLLGSGDDGAGQWMITAALDAGSAASAVWRARPEQAVRAVAEGLRRLHAVPVAGVPLHWESWVSRTPQELGARPPVDAPVLVHGDACVPNTLVDAEGRFAAIVDVGDLAVGDRWADLAVCAMSLEWNYGTGWDGVFYEAYGVRPDLARIAFYRALRDSES</sequence>
<evidence type="ECO:0000256" key="1">
    <source>
        <dbReference type="ARBA" id="ARBA00006219"/>
    </source>
</evidence>
<dbReference type="Gene3D" id="3.30.200.20">
    <property type="entry name" value="Phosphorylase Kinase, domain 1"/>
    <property type="match status" value="1"/>
</dbReference>
<dbReference type="Proteomes" id="UP000225548">
    <property type="component" value="Unassembled WGS sequence"/>
</dbReference>
<feature type="domain" description="Aminoglycoside phosphotransferase" evidence="7">
    <location>
        <begin position="166"/>
        <end position="248"/>
    </location>
</feature>
<dbReference type="InterPro" id="IPR024165">
    <property type="entry name" value="Kan/Strep_kinase"/>
</dbReference>
<feature type="domain" description="Aminoglycoside phosphotransferase" evidence="7">
    <location>
        <begin position="60"/>
        <end position="157"/>
    </location>
</feature>
<reference evidence="8 9" key="1">
    <citation type="submission" date="2017-10" db="EMBL/GenBank/DDBJ databases">
        <title>Sequencing the genomes of 1000 actinobacteria strains.</title>
        <authorList>
            <person name="Klenk H.-P."/>
        </authorList>
    </citation>
    <scope>NUCLEOTIDE SEQUENCE [LARGE SCALE GENOMIC DNA]</scope>
    <source>
        <strain evidence="8 9">DSM 18966</strain>
    </source>
</reference>
<dbReference type="GO" id="GO:0046677">
    <property type="term" value="P:response to antibiotic"/>
    <property type="evidence" value="ECO:0007669"/>
    <property type="project" value="UniProtKB-KW"/>
</dbReference>
<dbReference type="Gene3D" id="3.90.1200.10">
    <property type="match status" value="1"/>
</dbReference>
<keyword evidence="9" id="KW-1185">Reference proteome</keyword>
<keyword evidence="6" id="KW-0046">Antibiotic resistance</keyword>
<evidence type="ECO:0000256" key="3">
    <source>
        <dbReference type="ARBA" id="ARBA00022741"/>
    </source>
</evidence>
<proteinExistence type="inferred from homology"/>
<keyword evidence="4 8" id="KW-0418">Kinase</keyword>
<dbReference type="GO" id="GO:0016301">
    <property type="term" value="F:kinase activity"/>
    <property type="evidence" value="ECO:0007669"/>
    <property type="project" value="UniProtKB-KW"/>
</dbReference>
<evidence type="ECO:0000256" key="5">
    <source>
        <dbReference type="ARBA" id="ARBA00022840"/>
    </source>
</evidence>
<evidence type="ECO:0000259" key="7">
    <source>
        <dbReference type="Pfam" id="PF01636"/>
    </source>
</evidence>
<organism evidence="8 9">
    <name type="scientific">Sanguibacter antarcticus</name>
    <dbReference type="NCBI Taxonomy" id="372484"/>
    <lineage>
        <taxon>Bacteria</taxon>
        <taxon>Bacillati</taxon>
        <taxon>Actinomycetota</taxon>
        <taxon>Actinomycetes</taxon>
        <taxon>Micrococcales</taxon>
        <taxon>Sanguibacteraceae</taxon>
        <taxon>Sanguibacter</taxon>
    </lineage>
</organism>
<evidence type="ECO:0000256" key="6">
    <source>
        <dbReference type="ARBA" id="ARBA00023251"/>
    </source>
</evidence>
<protein>
    <submittedName>
        <fullName evidence="8">Kanamycin kinase</fullName>
    </submittedName>
</protein>
<evidence type="ECO:0000313" key="8">
    <source>
        <dbReference type="EMBL" id="PFG33054.1"/>
    </source>
</evidence>
<keyword evidence="2" id="KW-0808">Transferase</keyword>
<dbReference type="CDD" id="cd05150">
    <property type="entry name" value="APH"/>
    <property type="match status" value="1"/>
</dbReference>
<keyword evidence="3" id="KW-0547">Nucleotide-binding</keyword>
<evidence type="ECO:0000313" key="9">
    <source>
        <dbReference type="Proteomes" id="UP000225548"/>
    </source>
</evidence>
<comment type="caution">
    <text evidence="8">The sequence shown here is derived from an EMBL/GenBank/DDBJ whole genome shotgun (WGS) entry which is preliminary data.</text>
</comment>
<dbReference type="PANTHER" id="PTHR21310:SF41">
    <property type="entry name" value="3'-PHOSPHOTRANSFERASE, PUTATIVE-RELATED"/>
    <property type="match status" value="1"/>
</dbReference>